<comment type="caution">
    <text evidence="2">The sequence shown here is derived from an EMBL/GenBank/DDBJ whole genome shotgun (WGS) entry which is preliminary data.</text>
</comment>
<dbReference type="InterPro" id="IPR015947">
    <property type="entry name" value="PUA-like_sf"/>
</dbReference>
<dbReference type="Proteomes" id="UP000696931">
    <property type="component" value="Unassembled WGS sequence"/>
</dbReference>
<dbReference type="EMBL" id="JACRIW010000055">
    <property type="protein sequence ID" value="MBI5169482.1"/>
    <property type="molecule type" value="Genomic_DNA"/>
</dbReference>
<evidence type="ECO:0000313" key="2">
    <source>
        <dbReference type="EMBL" id="MBI5169482.1"/>
    </source>
</evidence>
<organism evidence="2 3">
    <name type="scientific">Eiseniibacteriota bacterium</name>
    <dbReference type="NCBI Taxonomy" id="2212470"/>
    <lineage>
        <taxon>Bacteria</taxon>
        <taxon>Candidatus Eiseniibacteriota</taxon>
    </lineage>
</organism>
<dbReference type="AlphaFoldDB" id="A0A933W8H0"/>
<proteinExistence type="predicted"/>
<name>A0A933W8H0_UNCEI</name>
<dbReference type="PROSITE" id="PS51787">
    <property type="entry name" value="LON_N"/>
    <property type="match status" value="1"/>
</dbReference>
<dbReference type="PANTHER" id="PTHR46732:SF8">
    <property type="entry name" value="ATP-DEPENDENT PROTEASE LA (LON) DOMAIN PROTEIN"/>
    <property type="match status" value="1"/>
</dbReference>
<dbReference type="InterPro" id="IPR046336">
    <property type="entry name" value="Lon_prtase_N_sf"/>
</dbReference>
<sequence>MANLPKRPVPVFPLPGVVMFPHAAMPLHIFELRYRTMVRDALSGERLIALATLKPGWKADYHGSPAFHEIGCVATFESVEWLPNDCYDLRLRGVTRARFVRVAREFPYRACDVEVLPSSPYDEDDPLAGMEREALLETTRRLLPLGAEAWTQPPLTATDASFESVVNHIAQASRLSTEARLELLAIDSVFDRARRLHELLKTITAAPPPGPPGPALGQN</sequence>
<dbReference type="PANTHER" id="PTHR46732">
    <property type="entry name" value="ATP-DEPENDENT PROTEASE LA (LON) DOMAIN PROTEIN"/>
    <property type="match status" value="1"/>
</dbReference>
<accession>A0A933W8H0</accession>
<dbReference type="InterPro" id="IPR003111">
    <property type="entry name" value="Lon_prtase_N"/>
</dbReference>
<reference evidence="2" key="1">
    <citation type="submission" date="2020-07" db="EMBL/GenBank/DDBJ databases">
        <title>Huge and variable diversity of episymbiotic CPR bacteria and DPANN archaea in groundwater ecosystems.</title>
        <authorList>
            <person name="He C.Y."/>
            <person name="Keren R."/>
            <person name="Whittaker M."/>
            <person name="Farag I.F."/>
            <person name="Doudna J."/>
            <person name="Cate J.H.D."/>
            <person name="Banfield J.F."/>
        </authorList>
    </citation>
    <scope>NUCLEOTIDE SEQUENCE</scope>
    <source>
        <strain evidence="2">NC_groundwater_1813_Pr3_B-0.1um_71_17</strain>
    </source>
</reference>
<evidence type="ECO:0000259" key="1">
    <source>
        <dbReference type="PROSITE" id="PS51787"/>
    </source>
</evidence>
<evidence type="ECO:0000313" key="3">
    <source>
        <dbReference type="Proteomes" id="UP000696931"/>
    </source>
</evidence>
<dbReference type="SUPFAM" id="SSF88697">
    <property type="entry name" value="PUA domain-like"/>
    <property type="match status" value="1"/>
</dbReference>
<dbReference type="SMART" id="SM00464">
    <property type="entry name" value="LON"/>
    <property type="match status" value="1"/>
</dbReference>
<feature type="domain" description="Lon N-terminal" evidence="1">
    <location>
        <begin position="9"/>
        <end position="204"/>
    </location>
</feature>
<gene>
    <name evidence="2" type="ORF">HZA61_08345</name>
</gene>
<dbReference type="Pfam" id="PF02190">
    <property type="entry name" value="LON_substr_bdg"/>
    <property type="match status" value="1"/>
</dbReference>
<dbReference type="Gene3D" id="2.30.130.40">
    <property type="entry name" value="LON domain-like"/>
    <property type="match status" value="1"/>
</dbReference>
<protein>
    <submittedName>
        <fullName evidence="2">LON peptidase substrate-binding domain-containing protein</fullName>
    </submittedName>
</protein>